<sequence length="145" mass="16406">MWKVVDIAMMCVVDAAAQRPTMAAVIMQLKESLALEEAREKEYMLYKLRSYHPKRYPSRFPRFLGTIHPTPINQTHWKAWKLEFLPSQANPVGVQKAAERLRYKSDVALNVNLNTASPAFTIAMDNTTAGIRPDPTPFTSALDLS</sequence>
<organism evidence="1 2">
    <name type="scientific">Digitaria exilis</name>
    <dbReference type="NCBI Taxonomy" id="1010633"/>
    <lineage>
        <taxon>Eukaryota</taxon>
        <taxon>Viridiplantae</taxon>
        <taxon>Streptophyta</taxon>
        <taxon>Embryophyta</taxon>
        <taxon>Tracheophyta</taxon>
        <taxon>Spermatophyta</taxon>
        <taxon>Magnoliopsida</taxon>
        <taxon>Liliopsida</taxon>
        <taxon>Poales</taxon>
        <taxon>Poaceae</taxon>
        <taxon>PACMAD clade</taxon>
        <taxon>Panicoideae</taxon>
        <taxon>Panicodae</taxon>
        <taxon>Paniceae</taxon>
        <taxon>Anthephorinae</taxon>
        <taxon>Digitaria</taxon>
    </lineage>
</organism>
<evidence type="ECO:0000313" key="1">
    <source>
        <dbReference type="EMBL" id="KAF8650321.1"/>
    </source>
</evidence>
<evidence type="ECO:0000313" key="2">
    <source>
        <dbReference type="Proteomes" id="UP000636709"/>
    </source>
</evidence>
<dbReference type="Proteomes" id="UP000636709">
    <property type="component" value="Unassembled WGS sequence"/>
</dbReference>
<dbReference type="AlphaFoldDB" id="A0A835AAG2"/>
<dbReference type="EMBL" id="JACEFO010002732">
    <property type="protein sequence ID" value="KAF8650321.1"/>
    <property type="molecule type" value="Genomic_DNA"/>
</dbReference>
<reference evidence="1" key="1">
    <citation type="submission" date="2020-07" db="EMBL/GenBank/DDBJ databases">
        <title>Genome sequence and genetic diversity analysis of an under-domesticated orphan crop, white fonio (Digitaria exilis).</title>
        <authorList>
            <person name="Bennetzen J.L."/>
            <person name="Chen S."/>
            <person name="Ma X."/>
            <person name="Wang X."/>
            <person name="Yssel A.E.J."/>
            <person name="Chaluvadi S.R."/>
            <person name="Johnson M."/>
            <person name="Gangashetty P."/>
            <person name="Hamidou F."/>
            <person name="Sanogo M.D."/>
            <person name="Zwaenepoel A."/>
            <person name="Wallace J."/>
            <person name="Van De Peer Y."/>
            <person name="Van Deynze A."/>
        </authorList>
    </citation>
    <scope>NUCLEOTIDE SEQUENCE</scope>
    <source>
        <tissue evidence="1">Leaves</tissue>
    </source>
</reference>
<gene>
    <name evidence="1" type="ORF">HU200_063973</name>
</gene>
<accession>A0A835AAG2</accession>
<name>A0A835AAG2_9POAL</name>
<proteinExistence type="predicted"/>
<comment type="caution">
    <text evidence="1">The sequence shown here is derived from an EMBL/GenBank/DDBJ whole genome shotgun (WGS) entry which is preliminary data.</text>
</comment>
<dbReference type="OrthoDB" id="696389at2759"/>
<keyword evidence="2" id="KW-1185">Reference proteome</keyword>
<protein>
    <submittedName>
        <fullName evidence="1">Uncharacterized protein</fullName>
    </submittedName>
</protein>